<gene>
    <name evidence="3" type="ORF">BJL90_16555</name>
    <name evidence="4" type="ORF">CLFO_22610</name>
</gene>
<dbReference type="EMBL" id="CP017603">
    <property type="protein sequence ID" value="AOY77317.1"/>
    <property type="molecule type" value="Genomic_DNA"/>
</dbReference>
<evidence type="ECO:0000256" key="2">
    <source>
        <dbReference type="SAM" id="Phobius"/>
    </source>
</evidence>
<feature type="transmembrane region" description="Helical" evidence="2">
    <location>
        <begin position="17"/>
        <end position="37"/>
    </location>
</feature>
<keyword evidence="2" id="KW-0472">Membrane</keyword>
<keyword evidence="2" id="KW-0812">Transmembrane</keyword>
<name>A0AAC9RIT4_9CLOT</name>
<evidence type="ECO:0000256" key="1">
    <source>
        <dbReference type="SAM" id="Coils"/>
    </source>
</evidence>
<reference evidence="3 5" key="1">
    <citation type="submission" date="2016-10" db="EMBL/GenBank/DDBJ databases">
        <title>Complete Genome Sequence of Acetogen Clostridium formicoaceticum ATCC 27076.</title>
        <authorList>
            <person name="Bao T."/>
            <person name="Cheng C."/>
            <person name="Zhao J."/>
            <person name="Yang S.-T."/>
            <person name="Wang J."/>
            <person name="Wang M."/>
        </authorList>
    </citation>
    <scope>NUCLEOTIDE SEQUENCE [LARGE SCALE GENOMIC DNA]</scope>
    <source>
        <strain evidence="3 5">ATCC 27076</strain>
    </source>
</reference>
<feature type="coiled-coil region" evidence="1">
    <location>
        <begin position="216"/>
        <end position="247"/>
    </location>
</feature>
<proteinExistence type="predicted"/>
<dbReference type="RefSeq" id="WP_070970542.1">
    <property type="nucleotide sequence ID" value="NZ_CP017603.1"/>
</dbReference>
<reference evidence="4 6" key="2">
    <citation type="submission" date="2017-03" db="EMBL/GenBank/DDBJ databases">
        <title>Complete sequence of Clostridium formicaceticum DSM 92.</title>
        <authorList>
            <person name="Poehlein A."/>
            <person name="Karl M."/>
            <person name="Bengelsdorf F.R."/>
            <person name="Duerre P."/>
            <person name="Daniel R."/>
        </authorList>
    </citation>
    <scope>NUCLEOTIDE SEQUENCE [LARGE SCALE GENOMIC DNA]</scope>
    <source>
        <strain evidence="4 6">DSM 92</strain>
    </source>
</reference>
<evidence type="ECO:0000313" key="3">
    <source>
        <dbReference type="EMBL" id="AOY77317.1"/>
    </source>
</evidence>
<keyword evidence="1" id="KW-0175">Coiled coil</keyword>
<dbReference type="Proteomes" id="UP000177894">
    <property type="component" value="Chromosome"/>
</dbReference>
<organism evidence="4 6">
    <name type="scientific">Clostridium formicaceticum</name>
    <dbReference type="NCBI Taxonomy" id="1497"/>
    <lineage>
        <taxon>Bacteria</taxon>
        <taxon>Bacillati</taxon>
        <taxon>Bacillota</taxon>
        <taxon>Clostridia</taxon>
        <taxon>Eubacteriales</taxon>
        <taxon>Clostridiaceae</taxon>
        <taxon>Clostridium</taxon>
    </lineage>
</organism>
<dbReference type="AlphaFoldDB" id="A0AAC9RIT4"/>
<sequence>MTDSLQESEKKRRIKPIFIIVIAFLLIPIMTIIMLYFTSENLRYTMNDYLSLLPSNIGSYFKGMPTKEEKENLKQQIAKHYISLEEDRLVDKLLIVKGEDKDLYDELLLLLNRENPMKMRSVREHLRKAQLTPNLLQRILDDIDEEKTEKVNELARYYTSLKITDAIGEIERTYRSGELDREEIVSILENISVDQSARFLLYLDPALTEAIRYQLRETARRNIEKKIQETQNKEKELEALASIYEKKSLEEQVFDLGNDNKFRAQDLAVIFKNMKIETGGRILASVEEQAFATELYDQINTLEVLNKRETNLPVHLAEAVEIHKNYQTKVGELVEIYQRMSVEELTNVVEEMMRSNRIYSRHSVGDEEIVFTEEQLVVDVLNHLKPNKVAQLLEKLETERSIDLSQKFVVNAFR</sequence>
<protein>
    <submittedName>
        <fullName evidence="4">MgtE intracellular N domain protein</fullName>
    </submittedName>
</protein>
<keyword evidence="2" id="KW-1133">Transmembrane helix</keyword>
<dbReference type="EMBL" id="CP020559">
    <property type="protein sequence ID" value="ARE87861.1"/>
    <property type="molecule type" value="Genomic_DNA"/>
</dbReference>
<evidence type="ECO:0000313" key="4">
    <source>
        <dbReference type="EMBL" id="ARE87861.1"/>
    </source>
</evidence>
<dbReference type="Proteomes" id="UP000192478">
    <property type="component" value="Chromosome"/>
</dbReference>
<evidence type="ECO:0000313" key="6">
    <source>
        <dbReference type="Proteomes" id="UP000192478"/>
    </source>
</evidence>
<dbReference type="KEGG" id="cfm:BJL90_16555"/>
<accession>A0AAC9RIT4</accession>
<evidence type="ECO:0000313" key="5">
    <source>
        <dbReference type="Proteomes" id="UP000177894"/>
    </source>
</evidence>
<dbReference type="SUPFAM" id="SSF158791">
    <property type="entry name" value="MgtE N-terminal domain-like"/>
    <property type="match status" value="1"/>
</dbReference>
<keyword evidence="5" id="KW-1185">Reference proteome</keyword>